<sequence>VRFRVEDRGRVRKRYQEKERKERERERESERATASQYPSTFLASTAAGRGRRLERSDVMATRAALSGYWPEIKISLLSCLNNKLRLNSFFCVILGSCSFLLRILLRN</sequence>
<feature type="region of interest" description="Disordered" evidence="1">
    <location>
        <begin position="14"/>
        <end position="36"/>
    </location>
</feature>
<proteinExistence type="predicted"/>
<dbReference type="AlphaFoldDB" id="A0A1A8HK66"/>
<evidence type="ECO:0000256" key="1">
    <source>
        <dbReference type="SAM" id="MobiDB-lite"/>
    </source>
</evidence>
<keyword evidence="2" id="KW-0472">Membrane</keyword>
<keyword evidence="2" id="KW-0812">Transmembrane</keyword>
<gene>
    <name evidence="3" type="primary">Sb10g021965</name>
</gene>
<dbReference type="EMBL" id="HAEC01016409">
    <property type="protein sequence ID" value="SBQ84630.1"/>
    <property type="molecule type" value="Transcribed_RNA"/>
</dbReference>
<feature type="compositionally biased region" description="Basic and acidic residues" evidence="1">
    <location>
        <begin position="14"/>
        <end position="31"/>
    </location>
</feature>
<keyword evidence="2" id="KW-1133">Transmembrane helix</keyword>
<evidence type="ECO:0000256" key="2">
    <source>
        <dbReference type="SAM" id="Phobius"/>
    </source>
</evidence>
<feature type="transmembrane region" description="Helical" evidence="2">
    <location>
        <begin position="86"/>
        <end position="105"/>
    </location>
</feature>
<feature type="non-terminal residue" evidence="3">
    <location>
        <position position="1"/>
    </location>
</feature>
<name>A0A1A8HK66_9TELE</name>
<protein>
    <submittedName>
        <fullName evidence="3">Uncharacterized protein</fullName>
    </submittedName>
</protein>
<organism evidence="3">
    <name type="scientific">Nothobranchius korthausae</name>
    <dbReference type="NCBI Taxonomy" id="1143690"/>
    <lineage>
        <taxon>Eukaryota</taxon>
        <taxon>Metazoa</taxon>
        <taxon>Chordata</taxon>
        <taxon>Craniata</taxon>
        <taxon>Vertebrata</taxon>
        <taxon>Euteleostomi</taxon>
        <taxon>Actinopterygii</taxon>
        <taxon>Neopterygii</taxon>
        <taxon>Teleostei</taxon>
        <taxon>Neoteleostei</taxon>
        <taxon>Acanthomorphata</taxon>
        <taxon>Ovalentaria</taxon>
        <taxon>Atherinomorphae</taxon>
        <taxon>Cyprinodontiformes</taxon>
        <taxon>Nothobranchiidae</taxon>
        <taxon>Nothobranchius</taxon>
    </lineage>
</organism>
<reference evidence="3" key="2">
    <citation type="submission" date="2016-06" db="EMBL/GenBank/DDBJ databases">
        <title>The genome of a short-lived fish provides insights into sex chromosome evolution and the genetic control of aging.</title>
        <authorList>
            <person name="Reichwald K."/>
            <person name="Felder M."/>
            <person name="Petzold A."/>
            <person name="Koch P."/>
            <person name="Groth M."/>
            <person name="Platzer M."/>
        </authorList>
    </citation>
    <scope>NUCLEOTIDE SEQUENCE</scope>
    <source>
        <tissue evidence="3">Brain</tissue>
    </source>
</reference>
<reference evidence="3" key="1">
    <citation type="submission" date="2016-05" db="EMBL/GenBank/DDBJ databases">
        <authorList>
            <person name="Lavstsen T."/>
            <person name="Jespersen J.S."/>
        </authorList>
    </citation>
    <scope>NUCLEOTIDE SEQUENCE</scope>
    <source>
        <tissue evidence="3">Brain</tissue>
    </source>
</reference>
<feature type="non-terminal residue" evidence="3">
    <location>
        <position position="107"/>
    </location>
</feature>
<evidence type="ECO:0000313" key="3">
    <source>
        <dbReference type="EMBL" id="SBQ84630.1"/>
    </source>
</evidence>
<accession>A0A1A8HK66</accession>